<evidence type="ECO:0000313" key="5">
    <source>
        <dbReference type="Proteomes" id="UP000037749"/>
    </source>
</evidence>
<dbReference type="EMBL" id="JXCZ01000004">
    <property type="protein sequence ID" value="KOY79810.1"/>
    <property type="molecule type" value="Genomic_DNA"/>
</dbReference>
<dbReference type="PANTHER" id="PTHR43418">
    <property type="entry name" value="MULTIFUNCTIONAL TRYPTOPHAN BIOSYNTHESIS PROTEIN-RELATED"/>
    <property type="match status" value="1"/>
</dbReference>
<dbReference type="InterPro" id="IPR017926">
    <property type="entry name" value="GATASE"/>
</dbReference>
<reference evidence="5 6" key="1">
    <citation type="journal article" date="2015" name="Genome Biol. Evol.">
        <title>Functionally Structured Genomes in Lactobacillus kunkeei Colonizing the Honey Crop and Food Products of Honeybees and Stingless Bees.</title>
        <authorList>
            <person name="Tamarit D."/>
            <person name="Ellegaard K.M."/>
            <person name="Wikander J."/>
            <person name="Olofsson T."/>
            <person name="Vasquez A."/>
            <person name="Andersson S.G."/>
        </authorList>
    </citation>
    <scope>NUCLEOTIDE SEQUENCE [LARGE SCALE GENOMIC DNA]</scope>
    <source>
        <strain evidence="3 6">LAko</strain>
        <strain evidence="4 5">LAla</strain>
    </source>
</reference>
<sequence>MILLIDNYDSFTFNLVQEIGKLVDQEILVLKNDEVTVDDLDRPDLTALVLSPGPGRPEDAGNMNEVLKAAVGKVPVLGVCLGHQAIGEVYGAQVTNAPEIMHGKTDMMEQISDNDIFANCPSHFTIGRYHSLVIDEESIPNNLNVIGRGSDGTVQAVADEQNHVYGVEFHPESIMTDQSAAQQIFLNFFKLAN</sequence>
<dbReference type="AlphaFoldDB" id="A0A0N0CT59"/>
<dbReference type="PROSITE" id="PS51273">
    <property type="entry name" value="GATASE_TYPE_1"/>
    <property type="match status" value="1"/>
</dbReference>
<dbReference type="EMBL" id="JXCY01000002">
    <property type="protein sequence ID" value="KOY77009.1"/>
    <property type="molecule type" value="Genomic_DNA"/>
</dbReference>
<feature type="domain" description="Glutamine amidotransferase" evidence="2">
    <location>
        <begin position="3"/>
        <end position="180"/>
    </location>
</feature>
<dbReference type="GO" id="GO:0016740">
    <property type="term" value="F:transferase activity"/>
    <property type="evidence" value="ECO:0007669"/>
    <property type="project" value="UniProtKB-KW"/>
</dbReference>
<dbReference type="SUPFAM" id="SSF52317">
    <property type="entry name" value="Class I glutamine amidotransferase-like"/>
    <property type="match status" value="1"/>
</dbReference>
<evidence type="ECO:0000259" key="2">
    <source>
        <dbReference type="Pfam" id="PF00117"/>
    </source>
</evidence>
<dbReference type="GO" id="GO:0004049">
    <property type="term" value="F:anthranilate synthase activity"/>
    <property type="evidence" value="ECO:0007669"/>
    <property type="project" value="TreeGrafter"/>
</dbReference>
<evidence type="ECO:0000313" key="4">
    <source>
        <dbReference type="EMBL" id="KOY79810.1"/>
    </source>
</evidence>
<evidence type="ECO:0000313" key="3">
    <source>
        <dbReference type="EMBL" id="KOY77009.1"/>
    </source>
</evidence>
<keyword evidence="1 3" id="KW-0315">Glutamine amidotransferase</keyword>
<name>A0A0N0CT59_9LACO</name>
<dbReference type="CDD" id="cd01743">
    <property type="entry name" value="GATase1_Anthranilate_Synthase"/>
    <property type="match status" value="1"/>
</dbReference>
<evidence type="ECO:0000313" key="6">
    <source>
        <dbReference type="Proteomes" id="UP000037778"/>
    </source>
</evidence>
<dbReference type="GO" id="GO:0005829">
    <property type="term" value="C:cytosol"/>
    <property type="evidence" value="ECO:0007669"/>
    <property type="project" value="TreeGrafter"/>
</dbReference>
<proteinExistence type="predicted"/>
<protein>
    <submittedName>
        <fullName evidence="3">Glutamine amidotransferase, class I</fullName>
    </submittedName>
</protein>
<dbReference type="GO" id="GO:0000162">
    <property type="term" value="P:L-tryptophan biosynthetic process"/>
    <property type="evidence" value="ECO:0007669"/>
    <property type="project" value="TreeGrafter"/>
</dbReference>
<dbReference type="InterPro" id="IPR050472">
    <property type="entry name" value="Anth_synth/Amidotransfase"/>
</dbReference>
<comment type="caution">
    <text evidence="3">The sequence shown here is derived from an EMBL/GenBank/DDBJ whole genome shotgun (WGS) entry which is preliminary data.</text>
</comment>
<dbReference type="Proteomes" id="UP000037778">
    <property type="component" value="Unassembled WGS sequence"/>
</dbReference>
<evidence type="ECO:0000256" key="1">
    <source>
        <dbReference type="ARBA" id="ARBA00022962"/>
    </source>
</evidence>
<dbReference type="NCBIfam" id="TIGR00566">
    <property type="entry name" value="trpG_papA"/>
    <property type="match status" value="1"/>
</dbReference>
<keyword evidence="3" id="KW-0808">Transferase</keyword>
<organism evidence="3 6">
    <name type="scientific">Apilactobacillus kunkeei</name>
    <dbReference type="NCBI Taxonomy" id="148814"/>
    <lineage>
        <taxon>Bacteria</taxon>
        <taxon>Bacillati</taxon>
        <taxon>Bacillota</taxon>
        <taxon>Bacilli</taxon>
        <taxon>Lactobacillales</taxon>
        <taxon>Lactobacillaceae</taxon>
        <taxon>Apilactobacillus</taxon>
    </lineage>
</organism>
<dbReference type="InterPro" id="IPR029062">
    <property type="entry name" value="Class_I_gatase-like"/>
</dbReference>
<accession>A0A0N0CT59</accession>
<keyword evidence="6" id="KW-1185">Reference proteome</keyword>
<dbReference type="RefSeq" id="WP_053791323.1">
    <property type="nucleotide sequence ID" value="NZ_JXCY01000002.1"/>
</dbReference>
<dbReference type="PATRIC" id="fig|148814.8.peg.101"/>
<dbReference type="FunFam" id="3.40.50.880:FF:000003">
    <property type="entry name" value="Anthranilate synthase component II"/>
    <property type="match status" value="1"/>
</dbReference>
<dbReference type="Proteomes" id="UP000037749">
    <property type="component" value="Unassembled WGS sequence"/>
</dbReference>
<dbReference type="Pfam" id="PF00117">
    <property type="entry name" value="GATase"/>
    <property type="match status" value="1"/>
</dbReference>
<dbReference type="PRINTS" id="PR00097">
    <property type="entry name" value="ANTSNTHASEII"/>
</dbReference>
<dbReference type="Gene3D" id="3.40.50.880">
    <property type="match status" value="1"/>
</dbReference>
<dbReference type="PRINTS" id="PR00096">
    <property type="entry name" value="GATASE"/>
</dbReference>
<dbReference type="PRINTS" id="PR00099">
    <property type="entry name" value="CPSGATASE"/>
</dbReference>
<gene>
    <name evidence="3" type="ORF">RZ71_09070</name>
    <name evidence="4" type="ORF">RZ72_05810</name>
</gene>
<dbReference type="InterPro" id="IPR006221">
    <property type="entry name" value="TrpG/PapA_dom"/>
</dbReference>
<dbReference type="PANTHER" id="PTHR43418:SF4">
    <property type="entry name" value="MULTIFUNCTIONAL TRYPTOPHAN BIOSYNTHESIS PROTEIN"/>
    <property type="match status" value="1"/>
</dbReference>